<dbReference type="Proteomes" id="UP000002287">
    <property type="component" value="Plasmid pBVIE02"/>
</dbReference>
<accession>A4JUH0</accession>
<dbReference type="KEGG" id="bvi:Bcep1808_7038"/>
<sequence>MNNMRMLRRQVRRASLVTTSASVRLARLLLSEPKLFETMFPLLDEIGQWLVSSVMQSAAQVRWHSMRRESQERGCSPVKSMEIVASCHQESYGTAAAGM</sequence>
<geneLocation type="plasmid" evidence="1 2">
    <name>pBVIE02</name>
</geneLocation>
<keyword evidence="1" id="KW-0614">Plasmid</keyword>
<dbReference type="EMBL" id="CP000618">
    <property type="protein sequence ID" value="ABO59923.1"/>
    <property type="molecule type" value="Genomic_DNA"/>
</dbReference>
<organism evidence="1 2">
    <name type="scientific">Burkholderia vietnamiensis (strain G4 / LMG 22486)</name>
    <name type="common">Burkholderia cepacia (strain R1808)</name>
    <dbReference type="NCBI Taxonomy" id="269482"/>
    <lineage>
        <taxon>Bacteria</taxon>
        <taxon>Pseudomonadati</taxon>
        <taxon>Pseudomonadota</taxon>
        <taxon>Betaproteobacteria</taxon>
        <taxon>Burkholderiales</taxon>
        <taxon>Burkholderiaceae</taxon>
        <taxon>Burkholderia</taxon>
        <taxon>Burkholderia cepacia complex</taxon>
    </lineage>
</organism>
<evidence type="ECO:0000313" key="2">
    <source>
        <dbReference type="Proteomes" id="UP000002287"/>
    </source>
</evidence>
<name>A4JUH0_BURVG</name>
<protein>
    <submittedName>
        <fullName evidence="1">Uncharacterized protein</fullName>
    </submittedName>
</protein>
<gene>
    <name evidence="1" type="ordered locus">Bcep1808_7038</name>
</gene>
<dbReference type="AlphaFoldDB" id="A4JUH0"/>
<dbReference type="HOGENOM" id="CLU_2314980_0_0_4"/>
<evidence type="ECO:0000313" key="1">
    <source>
        <dbReference type="EMBL" id="ABO59923.1"/>
    </source>
</evidence>
<reference evidence="1 2" key="1">
    <citation type="submission" date="2007-03" db="EMBL/GenBank/DDBJ databases">
        <title>Complete sequence of plasmid pBVIE02 of Burkholderia vietnamiensis G4.</title>
        <authorList>
            <consortium name="US DOE Joint Genome Institute"/>
            <person name="Copeland A."/>
            <person name="Lucas S."/>
            <person name="Lapidus A."/>
            <person name="Barry K."/>
            <person name="Detter J.C."/>
            <person name="Glavina del Rio T."/>
            <person name="Hammon N."/>
            <person name="Israni S."/>
            <person name="Dalin E."/>
            <person name="Tice H."/>
            <person name="Pitluck S."/>
            <person name="Chain P."/>
            <person name="Malfatti S."/>
            <person name="Shin M."/>
            <person name="Vergez L."/>
            <person name="Schmutz J."/>
            <person name="Larimer F."/>
            <person name="Land M."/>
            <person name="Hauser L."/>
            <person name="Kyrpides N."/>
            <person name="Tiedje J."/>
            <person name="Richardson P."/>
        </authorList>
    </citation>
    <scope>NUCLEOTIDE SEQUENCE [LARGE SCALE GENOMIC DNA]</scope>
    <source>
        <strain evidence="2">G4 / LMG 22486</strain>
        <plasmid evidence="1 2">pBVIE02</plasmid>
    </source>
</reference>
<proteinExistence type="predicted"/>